<reference evidence="1" key="1">
    <citation type="journal article" date="2025" name="Int. J. Syst. Evol. Microbiol.">
        <title>Streptomyces citrinus sp. nov., with yellow diffusible pigment.</title>
        <authorList>
            <person name="He Y."/>
            <person name="Yang E."/>
            <person name="Xu J."/>
            <person name="Sun Y."/>
            <person name="Sun L."/>
        </authorList>
    </citation>
    <scope>NUCLEOTIDE SEQUENCE</scope>
    <source>
        <strain evidence="1">Q6</strain>
    </source>
</reference>
<sequence length="193" mass="21387">MPTELKPTIPPGTLAATPQPTLTTADGELQLRPAESSDAQAIYEAFQDPALRFWHARTMESPQEARTWIEGTHEDWRSERAAQWIVARAGDGAPLGRMALRTMDLLEGLAEIGYWVLPAARGRAVAPRALATVTDWALAAGFHRVELLHSTRNEPSCRVAEKTGYPLEGTRRSSALHTDGWHDMHVHVRLQNP</sequence>
<evidence type="ECO:0000313" key="1">
    <source>
        <dbReference type="EMBL" id="WWQ65812.1"/>
    </source>
</evidence>
<evidence type="ECO:0000313" key="2">
    <source>
        <dbReference type="Proteomes" id="UP001432251"/>
    </source>
</evidence>
<name>A0ACD5AF49_9ACTN</name>
<dbReference type="Proteomes" id="UP001432251">
    <property type="component" value="Chromosome"/>
</dbReference>
<proteinExistence type="predicted"/>
<accession>A0ACD5AF49</accession>
<gene>
    <name evidence="1" type="ORF">V2W30_22465</name>
</gene>
<keyword evidence="2" id="KW-1185">Reference proteome</keyword>
<organism evidence="1 2">
    <name type="scientific">Streptomyces citrinus</name>
    <dbReference type="NCBI Taxonomy" id="3118173"/>
    <lineage>
        <taxon>Bacteria</taxon>
        <taxon>Bacillati</taxon>
        <taxon>Actinomycetota</taxon>
        <taxon>Actinomycetes</taxon>
        <taxon>Kitasatosporales</taxon>
        <taxon>Streptomycetaceae</taxon>
        <taxon>Streptomyces</taxon>
    </lineage>
</organism>
<protein>
    <submittedName>
        <fullName evidence="1">GNAT family N-acetyltransferase</fullName>
    </submittedName>
</protein>
<dbReference type="EMBL" id="CP146022">
    <property type="protein sequence ID" value="WWQ65812.1"/>
    <property type="molecule type" value="Genomic_DNA"/>
</dbReference>